<keyword evidence="4" id="KW-0812">Transmembrane</keyword>
<evidence type="ECO:0000256" key="3">
    <source>
        <dbReference type="ARBA" id="ARBA00023065"/>
    </source>
</evidence>
<feature type="transmembrane region" description="Helical" evidence="4">
    <location>
        <begin position="46"/>
        <end position="68"/>
    </location>
</feature>
<dbReference type="EMBL" id="JABMIG020000256">
    <property type="protein sequence ID" value="KAL3783591.1"/>
    <property type="molecule type" value="Genomic_DNA"/>
</dbReference>
<comment type="caution">
    <text evidence="6">The sequence shown here is derived from an EMBL/GenBank/DDBJ whole genome shotgun (WGS) entry which is preliminary data.</text>
</comment>
<feature type="transmembrane region" description="Helical" evidence="4">
    <location>
        <begin position="135"/>
        <end position="160"/>
    </location>
</feature>
<feature type="signal peptide" evidence="5">
    <location>
        <begin position="1"/>
        <end position="27"/>
    </location>
</feature>
<name>A0ABD3P8C8_9STRA</name>
<evidence type="ECO:0000313" key="7">
    <source>
        <dbReference type="Proteomes" id="UP001516023"/>
    </source>
</evidence>
<evidence type="ECO:0000256" key="2">
    <source>
        <dbReference type="ARBA" id="ARBA00022448"/>
    </source>
</evidence>
<comment type="similarity">
    <text evidence="1">Belongs to the V-ATPase proteolipid subunit family.</text>
</comment>
<keyword evidence="5" id="KW-0732">Signal</keyword>
<dbReference type="AlphaFoldDB" id="A0ABD3P8C8"/>
<dbReference type="InterPro" id="IPR035921">
    <property type="entry name" value="F/V-ATP_Csub_sf"/>
</dbReference>
<evidence type="ECO:0000256" key="5">
    <source>
        <dbReference type="SAM" id="SignalP"/>
    </source>
</evidence>
<keyword evidence="7" id="KW-1185">Reference proteome</keyword>
<dbReference type="Proteomes" id="UP001516023">
    <property type="component" value="Unassembled WGS sequence"/>
</dbReference>
<dbReference type="GO" id="GO:0006811">
    <property type="term" value="P:monoatomic ion transport"/>
    <property type="evidence" value="ECO:0007669"/>
    <property type="project" value="UniProtKB-KW"/>
</dbReference>
<dbReference type="SUPFAM" id="SSF81333">
    <property type="entry name" value="F1F0 ATP synthase subunit C"/>
    <property type="match status" value="1"/>
</dbReference>
<organism evidence="6 7">
    <name type="scientific">Cyclotella cryptica</name>
    <dbReference type="NCBI Taxonomy" id="29204"/>
    <lineage>
        <taxon>Eukaryota</taxon>
        <taxon>Sar</taxon>
        <taxon>Stramenopiles</taxon>
        <taxon>Ochrophyta</taxon>
        <taxon>Bacillariophyta</taxon>
        <taxon>Coscinodiscophyceae</taxon>
        <taxon>Thalassiosirophycidae</taxon>
        <taxon>Stephanodiscales</taxon>
        <taxon>Stephanodiscaceae</taxon>
        <taxon>Cyclotella</taxon>
    </lineage>
</organism>
<keyword evidence="3" id="KW-0406">Ion transport</keyword>
<proteinExistence type="inferred from homology"/>
<sequence>MSPDPTLLTGLGAALALFLSGCGSAYATTHASLFAARHPYSMACNMAMVPVVIAGVLALYGVIIGYLLTSKINSNGEISLVDGYKFLSAGLSVGLACLASGMGMGLYLKKLNDEEYFFVRKGKAGPDNVSKKGSFLTLFLCLVFFEAIGLYGLIVALFLVG</sequence>
<keyword evidence="2" id="KW-0813">Transport</keyword>
<keyword evidence="4" id="KW-1133">Transmembrane helix</keyword>
<protein>
    <recommendedName>
        <fullName evidence="8">V-type proton ATPase proteolipid subunit</fullName>
    </recommendedName>
</protein>
<keyword evidence="4" id="KW-0472">Membrane</keyword>
<feature type="transmembrane region" description="Helical" evidence="4">
    <location>
        <begin position="89"/>
        <end position="108"/>
    </location>
</feature>
<dbReference type="Gene3D" id="1.20.120.610">
    <property type="entry name" value="lithium bound rotor ring of v- atpase"/>
    <property type="match status" value="1"/>
</dbReference>
<feature type="chain" id="PRO_5044758785" description="V-type proton ATPase proteolipid subunit" evidence="5">
    <location>
        <begin position="28"/>
        <end position="161"/>
    </location>
</feature>
<gene>
    <name evidence="6" type="ORF">HJC23_002095</name>
</gene>
<reference evidence="6 7" key="1">
    <citation type="journal article" date="2020" name="G3 (Bethesda)">
        <title>Improved Reference Genome for Cyclotella cryptica CCMP332, a Model for Cell Wall Morphogenesis, Salinity Adaptation, and Lipid Production in Diatoms (Bacillariophyta).</title>
        <authorList>
            <person name="Roberts W.R."/>
            <person name="Downey K.M."/>
            <person name="Ruck E.C."/>
            <person name="Traller J.C."/>
            <person name="Alverson A.J."/>
        </authorList>
    </citation>
    <scope>NUCLEOTIDE SEQUENCE [LARGE SCALE GENOMIC DNA]</scope>
    <source>
        <strain evidence="6 7">CCMP332</strain>
    </source>
</reference>
<evidence type="ECO:0008006" key="8">
    <source>
        <dbReference type="Google" id="ProtNLM"/>
    </source>
</evidence>
<evidence type="ECO:0000313" key="6">
    <source>
        <dbReference type="EMBL" id="KAL3783591.1"/>
    </source>
</evidence>
<accession>A0ABD3P8C8</accession>
<evidence type="ECO:0000256" key="1">
    <source>
        <dbReference type="ARBA" id="ARBA00007296"/>
    </source>
</evidence>
<dbReference type="PANTHER" id="PTHR10263">
    <property type="entry name" value="V-TYPE PROTON ATPASE PROTEOLIPID SUBUNIT"/>
    <property type="match status" value="1"/>
</dbReference>
<evidence type="ECO:0000256" key="4">
    <source>
        <dbReference type="SAM" id="Phobius"/>
    </source>
</evidence>